<protein>
    <submittedName>
        <fullName evidence="1">Uncharacterized protein</fullName>
    </submittedName>
</protein>
<proteinExistence type="predicted"/>
<reference evidence="2" key="1">
    <citation type="submission" date="2023-07" db="EMBL/GenBank/DDBJ databases">
        <authorList>
            <person name="Luz R."/>
            <person name="Cordeiro R."/>
            <person name="Fonseca A."/>
            <person name="Goncalves V."/>
        </authorList>
    </citation>
    <scope>NUCLEOTIDE SEQUENCE [LARGE SCALE GENOMIC DNA]</scope>
    <source>
        <strain evidence="2">BACA0444</strain>
    </source>
</reference>
<dbReference type="AlphaFoldDB" id="A0AAE4JVF3"/>
<dbReference type="EMBL" id="JAVMIP010000003">
    <property type="protein sequence ID" value="MDS3860295.1"/>
    <property type="molecule type" value="Genomic_DNA"/>
</dbReference>
<organism evidence="1 2">
    <name type="scientific">Pseudocalidococcus azoricus BACA0444</name>
    <dbReference type="NCBI Taxonomy" id="2918990"/>
    <lineage>
        <taxon>Bacteria</taxon>
        <taxon>Bacillati</taxon>
        <taxon>Cyanobacteriota</taxon>
        <taxon>Cyanophyceae</taxon>
        <taxon>Acaryochloridales</taxon>
        <taxon>Thermosynechococcaceae</taxon>
        <taxon>Pseudocalidococcus</taxon>
        <taxon>Pseudocalidococcus azoricus</taxon>
    </lineage>
</organism>
<dbReference type="Proteomes" id="UP001268256">
    <property type="component" value="Unassembled WGS sequence"/>
</dbReference>
<sequence length="49" mass="5689">MMLPSPFSKVLETTKELPEAIQDELAKQLLEDIETEIKWQENFSKPQNA</sequence>
<name>A0AAE4JVF3_9CYAN</name>
<accession>A0AAE4JVF3</accession>
<evidence type="ECO:0000313" key="2">
    <source>
        <dbReference type="Proteomes" id="UP001268256"/>
    </source>
</evidence>
<comment type="caution">
    <text evidence="1">The sequence shown here is derived from an EMBL/GenBank/DDBJ whole genome shotgun (WGS) entry which is preliminary data.</text>
</comment>
<keyword evidence="2" id="KW-1185">Reference proteome</keyword>
<evidence type="ECO:0000313" key="1">
    <source>
        <dbReference type="EMBL" id="MDS3860295.1"/>
    </source>
</evidence>
<gene>
    <name evidence="1" type="ORF">RIF25_05690</name>
</gene>